<proteinExistence type="predicted"/>
<evidence type="ECO:0000313" key="2">
    <source>
        <dbReference type="Proteomes" id="UP000294952"/>
    </source>
</evidence>
<sequence length="398" mass="42049">MSAADLGLPPDTMFVTAPAVGQSKPLVGYLDDKAYFLASRLDDHDWWLVGIDVRRGKPLFPPVSLASDTVYRPDCYLNGPDTVLCLRLDGTSTIAWVIQAATGAVTFRGPTALTQNPGHNGVDQVGIYAIASEQGRGVSGIGNHAELTWFVGGHGDTDQRYRPQSDLGDPTIGTQGVGGPATVRKVAFSLADGTVLSPDLGPQRQTLDAVVYPGGFATEAGPSGRLADPDEVLFYDARAQQVGHIESGGRLAASSRDVPMIVTPGGTTVYTPRGTPLARISSDGAEPDTVLIGTRLMVNTGGGNSFPKWTQYDLRTGKQGPTCEDNFGNYLGSDGTVAVLRILDPVRGRVAKAVDLATCNRLWTLQAGVNSDAQVWRINTTLVQLSNDGTQLMSLVAP</sequence>
<accession>A0A4R5XAA6</accession>
<reference evidence="1 2" key="1">
    <citation type="submission" date="2019-01" db="EMBL/GenBank/DDBJ databases">
        <title>High-quality-draft genome sequences of five non-tuberculosis mycobacteriaceae isolated from a nosocomial environment.</title>
        <authorList>
            <person name="Tiago I."/>
            <person name="Alarico S."/>
            <person name="Pereira S.G."/>
            <person name="Coelho C."/>
            <person name="Maranha A."/>
            <person name="Empadinhas N."/>
        </authorList>
    </citation>
    <scope>NUCLEOTIDE SEQUENCE [LARGE SCALE GENOMIC DNA]</scope>
    <source>
        <strain evidence="1 2">22DIII</strain>
    </source>
</reference>
<protein>
    <submittedName>
        <fullName evidence="1">Uncharacterized protein</fullName>
    </submittedName>
</protein>
<dbReference type="RefSeq" id="WP_133412523.1">
    <property type="nucleotide sequence ID" value="NZ_SDLP01000001.1"/>
</dbReference>
<dbReference type="EMBL" id="SDLP01000001">
    <property type="protein sequence ID" value="TDL11512.1"/>
    <property type="molecule type" value="Genomic_DNA"/>
</dbReference>
<dbReference type="Proteomes" id="UP000294952">
    <property type="component" value="Unassembled WGS sequence"/>
</dbReference>
<dbReference type="AlphaFoldDB" id="A0A4R5XAA6"/>
<evidence type="ECO:0000313" key="1">
    <source>
        <dbReference type="EMBL" id="TDL11512.1"/>
    </source>
</evidence>
<name>A0A4R5XAA6_9MYCO</name>
<gene>
    <name evidence="1" type="ORF">EUA04_00365</name>
</gene>
<organism evidence="1 2">
    <name type="scientific">Mycolicibacterium obuense</name>
    <dbReference type="NCBI Taxonomy" id="1807"/>
    <lineage>
        <taxon>Bacteria</taxon>
        <taxon>Bacillati</taxon>
        <taxon>Actinomycetota</taxon>
        <taxon>Actinomycetes</taxon>
        <taxon>Mycobacteriales</taxon>
        <taxon>Mycobacteriaceae</taxon>
        <taxon>Mycolicibacterium</taxon>
    </lineage>
</organism>
<comment type="caution">
    <text evidence="1">The sequence shown here is derived from an EMBL/GenBank/DDBJ whole genome shotgun (WGS) entry which is preliminary data.</text>
</comment>